<reference evidence="1" key="1">
    <citation type="submission" date="2020-01" db="EMBL/GenBank/DDBJ databases">
        <authorList>
            <person name="Meier V. D."/>
            <person name="Meier V D."/>
        </authorList>
    </citation>
    <scope>NUCLEOTIDE SEQUENCE</scope>
    <source>
        <strain evidence="1">HLG_WM_MAG_06</strain>
    </source>
</reference>
<proteinExistence type="predicted"/>
<accession>A0A6S6RSU8</accession>
<gene>
    <name evidence="1" type="ORF">HELGO_WM9837</name>
</gene>
<dbReference type="AlphaFoldDB" id="A0A6S6RSU8"/>
<name>A0A6S6RSU8_9BACT</name>
<organism evidence="1">
    <name type="scientific">uncultured Sulfurovum sp</name>
    <dbReference type="NCBI Taxonomy" id="269237"/>
    <lineage>
        <taxon>Bacteria</taxon>
        <taxon>Pseudomonadati</taxon>
        <taxon>Campylobacterota</taxon>
        <taxon>Epsilonproteobacteria</taxon>
        <taxon>Campylobacterales</taxon>
        <taxon>Sulfurovaceae</taxon>
        <taxon>Sulfurovum</taxon>
        <taxon>environmental samples</taxon>
    </lineage>
</organism>
<dbReference type="EMBL" id="CACVAP010000002">
    <property type="protein sequence ID" value="CAA6798446.1"/>
    <property type="molecule type" value="Genomic_DNA"/>
</dbReference>
<evidence type="ECO:0000313" key="1">
    <source>
        <dbReference type="EMBL" id="CAA6798446.1"/>
    </source>
</evidence>
<sequence length="37" mass="4331">MGMSCLAMRLVMTVQVVEPLYLKEKIVENIEKFMKEV</sequence>
<protein>
    <submittedName>
        <fullName evidence="1">Uncharacterized protein</fullName>
    </submittedName>
</protein>